<evidence type="ECO:0000256" key="12">
    <source>
        <dbReference type="ARBA" id="ARBA00023170"/>
    </source>
</evidence>
<evidence type="ECO:0000256" key="5">
    <source>
        <dbReference type="ARBA" id="ARBA00022496"/>
    </source>
</evidence>
<dbReference type="InterPro" id="IPR037066">
    <property type="entry name" value="Plug_dom_sf"/>
</dbReference>
<dbReference type="CDD" id="cd01347">
    <property type="entry name" value="ligand_gated_channel"/>
    <property type="match status" value="1"/>
</dbReference>
<evidence type="ECO:0000256" key="14">
    <source>
        <dbReference type="PROSITE-ProRule" id="PRU01360"/>
    </source>
</evidence>
<feature type="signal peptide" evidence="17">
    <location>
        <begin position="1"/>
        <end position="26"/>
    </location>
</feature>
<sequence length="724" mass="79781">MAYTPKLNHIAGACALLFCINSQTFAQSETLLSPVVVTGEKGTGYVAKGAMIGGPGGTEEVELKDAPASISVISRDLLDDRQVKLISEAVRTDASVGDYYATLGYYENLSIRGFSLDPATSYRMNGMSLTGEQNFAFENKERVEILKGVSAMQAGASSPGGIVNFVTKRPKDVMSATVGTGERGTEYMAADFGTFLNKEKSLGIRINAAHENMKPFVKNAKGTRNFVSLAADAKLSNKTLAQFDIEYQDRSQIGVSGLMLLGDAADGNDRRVPTGIPADIQLNRYSWVLPTEIKSLNTGLKIDHELNDNNRIFFHLSRSEVKINDRQAYPYGTSGTGTFSSEGNFSVMDFRSENELRRNDQVQAGLSSKFNVGSVEHNLKYGASILKRNIFQGQAAYYTADLPDNIYSLNSQVLPNTGPIGPQTKTLDHQQNSLFIQDNMKLNDKLNLYLSTRFIELSDKSYSTSGNALGELKKNYLLPSIGATYKLNNKTTNYISYSEGVESGTRPIETSFRNAKPLKPRKTEQIEIGTRYTPTIDSMISATLFRATRANEYAIGDFDNFGAREEIKQDGKVVHTGVELAYAQKVTKRLSVTSSAMYLEAKQEGASIAAMNGSQAIGIPNWRAVMFADYQLPQVEKMSVQGGWTYVSSKPVTLDESLSVPGYHKFDAGLRYVDKVGTSKATYRLFVENLFDKFYWRDVSQTYGSNTLYPGTPRIFRATATFDF</sequence>
<keyword evidence="11 14" id="KW-0472">Membrane</keyword>
<keyword evidence="4 14" id="KW-1134">Transmembrane beta strand</keyword>
<dbReference type="OrthoDB" id="8732650at2"/>
<evidence type="ECO:0000256" key="10">
    <source>
        <dbReference type="ARBA" id="ARBA00023077"/>
    </source>
</evidence>
<keyword evidence="6 14" id="KW-0812">Transmembrane</keyword>
<keyword evidence="10 16" id="KW-0798">TonB box</keyword>
<protein>
    <submittedName>
        <fullName evidence="20">TonB-dependent siderophore receptor</fullName>
    </submittedName>
</protein>
<evidence type="ECO:0000256" key="9">
    <source>
        <dbReference type="ARBA" id="ARBA00023065"/>
    </source>
</evidence>
<evidence type="ECO:0000256" key="15">
    <source>
        <dbReference type="PROSITE-ProRule" id="PRU10144"/>
    </source>
</evidence>
<evidence type="ECO:0000256" key="17">
    <source>
        <dbReference type="SAM" id="SignalP"/>
    </source>
</evidence>
<keyword evidence="5" id="KW-0410">Iron transport</keyword>
<dbReference type="InterPro" id="IPR010105">
    <property type="entry name" value="TonB_sidphr_rcpt"/>
</dbReference>
<organism evidence="20 21">
    <name type="scientific">Polynucleobacter cosmopolitanus</name>
    <dbReference type="NCBI Taxonomy" id="351345"/>
    <lineage>
        <taxon>Bacteria</taxon>
        <taxon>Pseudomonadati</taxon>
        <taxon>Pseudomonadota</taxon>
        <taxon>Betaproteobacteria</taxon>
        <taxon>Burkholderiales</taxon>
        <taxon>Burkholderiaceae</taxon>
        <taxon>Polynucleobacter</taxon>
    </lineage>
</organism>
<dbReference type="PANTHER" id="PTHR32552:SF83">
    <property type="entry name" value="BLR3904 PROTEIN"/>
    <property type="match status" value="1"/>
</dbReference>
<comment type="subcellular location">
    <subcellularLocation>
        <location evidence="1 14">Cell outer membrane</location>
        <topology evidence="1 14">Multi-pass membrane protein</topology>
    </subcellularLocation>
</comment>
<keyword evidence="8" id="KW-0408">Iron</keyword>
<dbReference type="GO" id="GO:0009279">
    <property type="term" value="C:cell outer membrane"/>
    <property type="evidence" value="ECO:0007669"/>
    <property type="project" value="UniProtKB-SubCell"/>
</dbReference>
<evidence type="ECO:0000256" key="13">
    <source>
        <dbReference type="ARBA" id="ARBA00023237"/>
    </source>
</evidence>
<keyword evidence="3 14" id="KW-0813">Transport</keyword>
<evidence type="ECO:0000256" key="11">
    <source>
        <dbReference type="ARBA" id="ARBA00023136"/>
    </source>
</evidence>
<evidence type="ECO:0000259" key="18">
    <source>
        <dbReference type="Pfam" id="PF00593"/>
    </source>
</evidence>
<keyword evidence="13 14" id="KW-0998">Cell outer membrane</keyword>
<keyword evidence="9" id="KW-0406">Ion transport</keyword>
<dbReference type="Proteomes" id="UP000215188">
    <property type="component" value="Unassembled WGS sequence"/>
</dbReference>
<dbReference type="PANTHER" id="PTHR32552">
    <property type="entry name" value="FERRICHROME IRON RECEPTOR-RELATED"/>
    <property type="match status" value="1"/>
</dbReference>
<feature type="short sequence motif" description="TonB C-terminal box" evidence="15">
    <location>
        <begin position="707"/>
        <end position="724"/>
    </location>
</feature>
<dbReference type="InterPro" id="IPR000531">
    <property type="entry name" value="Beta-barrel_TonB"/>
</dbReference>
<dbReference type="NCBIfam" id="TIGR01783">
    <property type="entry name" value="TonB-siderophor"/>
    <property type="match status" value="1"/>
</dbReference>
<dbReference type="GO" id="GO:0015344">
    <property type="term" value="F:siderophore uptake transmembrane transporter activity"/>
    <property type="evidence" value="ECO:0007669"/>
    <property type="project" value="TreeGrafter"/>
</dbReference>
<reference evidence="20 21" key="1">
    <citation type="submission" date="2017-06" db="EMBL/GenBank/DDBJ databases">
        <title>Reclassification of a Polynucleobacter cosmopolitanus strain isolated from tropical Lake Victoria as Polynucleobacter victoriensis comb. nov.</title>
        <authorList>
            <person name="Hahn M.W."/>
        </authorList>
    </citation>
    <scope>NUCLEOTIDE SEQUENCE [LARGE SCALE GENOMIC DNA]</scope>
    <source>
        <strain evidence="20 21">MWH-MoIso2</strain>
    </source>
</reference>
<feature type="domain" description="TonB-dependent receptor plug" evidence="19">
    <location>
        <begin position="63"/>
        <end position="162"/>
    </location>
</feature>
<dbReference type="GO" id="GO:0038023">
    <property type="term" value="F:signaling receptor activity"/>
    <property type="evidence" value="ECO:0007669"/>
    <property type="project" value="InterPro"/>
</dbReference>
<dbReference type="InterPro" id="IPR036942">
    <property type="entry name" value="Beta-barrel_TonB_sf"/>
</dbReference>
<dbReference type="PROSITE" id="PS01156">
    <property type="entry name" value="TONB_DEPENDENT_REC_2"/>
    <property type="match status" value="1"/>
</dbReference>
<dbReference type="InterPro" id="IPR012910">
    <property type="entry name" value="Plug_dom"/>
</dbReference>
<evidence type="ECO:0000256" key="1">
    <source>
        <dbReference type="ARBA" id="ARBA00004571"/>
    </source>
</evidence>
<proteinExistence type="inferred from homology"/>
<name>A0A229FSK4_9BURK</name>
<dbReference type="GO" id="GO:0015891">
    <property type="term" value="P:siderophore transport"/>
    <property type="evidence" value="ECO:0007669"/>
    <property type="project" value="InterPro"/>
</dbReference>
<evidence type="ECO:0000256" key="8">
    <source>
        <dbReference type="ARBA" id="ARBA00023004"/>
    </source>
</evidence>
<feature type="chain" id="PRO_5012624185" evidence="17">
    <location>
        <begin position="27"/>
        <end position="724"/>
    </location>
</feature>
<evidence type="ECO:0000256" key="4">
    <source>
        <dbReference type="ARBA" id="ARBA00022452"/>
    </source>
</evidence>
<dbReference type="AlphaFoldDB" id="A0A229FSK4"/>
<dbReference type="Gene3D" id="2.40.170.20">
    <property type="entry name" value="TonB-dependent receptor, beta-barrel domain"/>
    <property type="match status" value="1"/>
</dbReference>
<evidence type="ECO:0000313" key="20">
    <source>
        <dbReference type="EMBL" id="OXL14842.1"/>
    </source>
</evidence>
<keyword evidence="12 20" id="KW-0675">Receptor</keyword>
<comment type="caution">
    <text evidence="20">The sequence shown here is derived from an EMBL/GenBank/DDBJ whole genome shotgun (WGS) entry which is preliminary data.</text>
</comment>
<accession>A0A229FSK4</accession>
<dbReference type="SUPFAM" id="SSF56935">
    <property type="entry name" value="Porins"/>
    <property type="match status" value="1"/>
</dbReference>
<dbReference type="Pfam" id="PF00593">
    <property type="entry name" value="TonB_dep_Rec_b-barrel"/>
    <property type="match status" value="1"/>
</dbReference>
<dbReference type="Gene3D" id="2.170.130.10">
    <property type="entry name" value="TonB-dependent receptor, plug domain"/>
    <property type="match status" value="1"/>
</dbReference>
<dbReference type="RefSeq" id="WP_089515732.1">
    <property type="nucleotide sequence ID" value="NZ_NJGG01000002.1"/>
</dbReference>
<dbReference type="EMBL" id="NJGG01000002">
    <property type="protein sequence ID" value="OXL14842.1"/>
    <property type="molecule type" value="Genomic_DNA"/>
</dbReference>
<evidence type="ECO:0000256" key="3">
    <source>
        <dbReference type="ARBA" id="ARBA00022448"/>
    </source>
</evidence>
<evidence type="ECO:0000313" key="21">
    <source>
        <dbReference type="Proteomes" id="UP000215188"/>
    </source>
</evidence>
<evidence type="ECO:0000256" key="7">
    <source>
        <dbReference type="ARBA" id="ARBA00022729"/>
    </source>
</evidence>
<evidence type="ECO:0000256" key="6">
    <source>
        <dbReference type="ARBA" id="ARBA00022692"/>
    </source>
</evidence>
<dbReference type="InterPro" id="IPR039426">
    <property type="entry name" value="TonB-dep_rcpt-like"/>
</dbReference>
<evidence type="ECO:0000256" key="2">
    <source>
        <dbReference type="ARBA" id="ARBA00009810"/>
    </source>
</evidence>
<dbReference type="Pfam" id="PF07715">
    <property type="entry name" value="Plug"/>
    <property type="match status" value="1"/>
</dbReference>
<keyword evidence="7 17" id="KW-0732">Signal</keyword>
<keyword evidence="21" id="KW-1185">Reference proteome</keyword>
<gene>
    <name evidence="20" type="ORF">AOC33_05835</name>
</gene>
<evidence type="ECO:0000259" key="19">
    <source>
        <dbReference type="Pfam" id="PF07715"/>
    </source>
</evidence>
<dbReference type="InterPro" id="IPR010917">
    <property type="entry name" value="TonB_rcpt_CS"/>
</dbReference>
<dbReference type="PROSITE" id="PS52016">
    <property type="entry name" value="TONB_DEPENDENT_REC_3"/>
    <property type="match status" value="1"/>
</dbReference>
<evidence type="ECO:0000256" key="16">
    <source>
        <dbReference type="RuleBase" id="RU003357"/>
    </source>
</evidence>
<feature type="domain" description="TonB-dependent receptor-like beta-barrel" evidence="18">
    <location>
        <begin position="283"/>
        <end position="690"/>
    </location>
</feature>
<comment type="similarity">
    <text evidence="2 14 16">Belongs to the TonB-dependent receptor family.</text>
</comment>